<gene>
    <name evidence="1" type="ORF">BSA145_01240</name>
</gene>
<dbReference type="Proteomes" id="UP000185426">
    <property type="component" value="Chromosome"/>
</dbReference>
<dbReference type="RefSeq" id="WP_075621367.1">
    <property type="nucleotide sequence ID" value="NZ_CP015607.1"/>
</dbReference>
<proteinExistence type="predicted"/>
<accession>A0A1L6ZDU1</accession>
<dbReference type="InterPro" id="IPR000801">
    <property type="entry name" value="Esterase-like"/>
</dbReference>
<dbReference type="AlphaFoldDB" id="A0A1L6ZDU1"/>
<organism evidence="1 2">
    <name type="scientific">Bacillus safensis</name>
    <dbReference type="NCBI Taxonomy" id="561879"/>
    <lineage>
        <taxon>Bacteria</taxon>
        <taxon>Bacillati</taxon>
        <taxon>Bacillota</taxon>
        <taxon>Bacilli</taxon>
        <taxon>Bacillales</taxon>
        <taxon>Bacillaceae</taxon>
        <taxon>Bacillus</taxon>
    </lineage>
</organism>
<dbReference type="PANTHER" id="PTHR48098:SF3">
    <property type="entry name" value="IRON(III) ENTEROBACTIN ESTERASE"/>
    <property type="match status" value="1"/>
</dbReference>
<sequence length="243" mass="27583">MKGTFLYDELSGRQLDIYLPPHPTTLIPAVIVQDGSSLFHQHILSLEKMIECGTILPVVLIGVHPFNRLDEYTPWEAPALHSSFPAFKGEADTYLTFLIEQLMPYLVQHYSIQPDHGQHALIGASLGGLVSMYALWKELSLFQHVGSLSGSFWYPHFMPYVREHNLLAVPQRIYLSVGSEEGKGKSSAQQYMVPFTKELHHILHDSGISENHLHLHIEQGEGHHISQFQQNFVSALKWFYGVK</sequence>
<dbReference type="Pfam" id="PF00756">
    <property type="entry name" value="Esterase"/>
    <property type="match status" value="1"/>
</dbReference>
<evidence type="ECO:0000313" key="1">
    <source>
        <dbReference type="EMBL" id="APT44669.1"/>
    </source>
</evidence>
<evidence type="ECO:0000313" key="2">
    <source>
        <dbReference type="Proteomes" id="UP000185426"/>
    </source>
</evidence>
<reference evidence="1 2" key="1">
    <citation type="submission" date="2016-05" db="EMBL/GenBank/DDBJ databases">
        <title>Complete Genome and Methylome Analysis of Psychrotrophic Bacterial Isolates from Antarctic Lake Untersee.</title>
        <authorList>
            <person name="Fomenkov A."/>
            <person name="Akimov V.N."/>
            <person name="Vasilyeva L.V."/>
            <person name="Andersen D."/>
            <person name="Vincze T."/>
            <person name="Roberts R.J."/>
        </authorList>
    </citation>
    <scope>NUCLEOTIDE SEQUENCE [LARGE SCALE GENOMIC DNA]</scope>
    <source>
        <strain evidence="1 2">U14-5</strain>
    </source>
</reference>
<dbReference type="Gene3D" id="3.40.50.1820">
    <property type="entry name" value="alpha/beta hydrolase"/>
    <property type="match status" value="1"/>
</dbReference>
<dbReference type="PANTHER" id="PTHR48098">
    <property type="entry name" value="ENTEROCHELIN ESTERASE-RELATED"/>
    <property type="match status" value="1"/>
</dbReference>
<dbReference type="InterPro" id="IPR050583">
    <property type="entry name" value="Mycobacterial_A85_antigen"/>
</dbReference>
<dbReference type="SUPFAM" id="SSF53474">
    <property type="entry name" value="alpha/beta-Hydrolases"/>
    <property type="match status" value="1"/>
</dbReference>
<dbReference type="InterPro" id="IPR029058">
    <property type="entry name" value="AB_hydrolase_fold"/>
</dbReference>
<name>A0A1L6ZDU1_BACIA</name>
<protein>
    <submittedName>
        <fullName evidence="1">Esterase</fullName>
    </submittedName>
</protein>
<dbReference type="EMBL" id="CP015607">
    <property type="protein sequence ID" value="APT44669.1"/>
    <property type="molecule type" value="Genomic_DNA"/>
</dbReference>